<sequence length="310" mass="34657">MLGGGVASSGFSNARIATVISKRIFPSVWLLISSVALVFGPHEICLLFSSELGVGSSVIPASGFLIFVLLLSAARHSSVEWHLRSWKAQYLLRSYVEDFCARHRSSRYNSKTLRFHSGSLGLPFGDREDHASELVLLSYRIPFGGRSSWRMEFDFWGSNGSTAGSMFSVLPVFPLICSGIGSECFVGVRARSSAWDLWSTEQTSALGLVALRVPSQPGLVGVFYLSMKTIERAHMPKNLWERVKLPRNYEKALETIDNNLLYWPKEMITTLRRDIKRESRREEKVVKAAVLDKKMISSVGEDDMGAEIRV</sequence>
<protein>
    <recommendedName>
        <fullName evidence="4">Ribosomal eL28/Mak16 domain-containing protein</fullName>
    </recommendedName>
</protein>
<dbReference type="InterPro" id="IPR029004">
    <property type="entry name" value="Ribosomal_eL28/Mak16"/>
</dbReference>
<keyword evidence="3" id="KW-0812">Transmembrane</keyword>
<keyword evidence="3" id="KW-0472">Membrane</keyword>
<feature type="domain" description="Ribosomal eL28/Mak16" evidence="4">
    <location>
        <begin position="222"/>
        <end position="269"/>
    </location>
</feature>
<dbReference type="PANTHER" id="PTHR23405:SF4">
    <property type="entry name" value="PROTEIN MAK16 HOMOLOG"/>
    <property type="match status" value="1"/>
</dbReference>
<dbReference type="EMBL" id="QGKW02001911">
    <property type="protein sequence ID" value="KAF2567679.1"/>
    <property type="molecule type" value="Genomic_DNA"/>
</dbReference>
<evidence type="ECO:0000313" key="6">
    <source>
        <dbReference type="Proteomes" id="UP000712281"/>
    </source>
</evidence>
<dbReference type="Pfam" id="PF01778">
    <property type="entry name" value="Ribosomal_L28e"/>
    <property type="match status" value="1"/>
</dbReference>
<feature type="transmembrane region" description="Helical" evidence="3">
    <location>
        <begin position="54"/>
        <end position="74"/>
    </location>
</feature>
<evidence type="ECO:0000259" key="4">
    <source>
        <dbReference type="Pfam" id="PF01778"/>
    </source>
</evidence>
<dbReference type="GO" id="GO:0000470">
    <property type="term" value="P:maturation of LSU-rRNA"/>
    <property type="evidence" value="ECO:0007669"/>
    <property type="project" value="TreeGrafter"/>
</dbReference>
<keyword evidence="2" id="KW-0539">Nucleus</keyword>
<evidence type="ECO:0000256" key="2">
    <source>
        <dbReference type="ARBA" id="ARBA00023242"/>
    </source>
</evidence>
<evidence type="ECO:0000256" key="3">
    <source>
        <dbReference type="SAM" id="Phobius"/>
    </source>
</evidence>
<feature type="transmembrane region" description="Helical" evidence="3">
    <location>
        <begin position="24"/>
        <end position="42"/>
    </location>
</feature>
<evidence type="ECO:0000256" key="1">
    <source>
        <dbReference type="ARBA" id="ARBA00004123"/>
    </source>
</evidence>
<dbReference type="GO" id="GO:0005730">
    <property type="term" value="C:nucleolus"/>
    <property type="evidence" value="ECO:0007669"/>
    <property type="project" value="TreeGrafter"/>
</dbReference>
<dbReference type="AlphaFoldDB" id="A0A8S9IDA6"/>
<comment type="subcellular location">
    <subcellularLocation>
        <location evidence="1">Nucleus</location>
    </subcellularLocation>
</comment>
<keyword evidence="3" id="KW-1133">Transmembrane helix</keyword>
<comment type="caution">
    <text evidence="5">The sequence shown here is derived from an EMBL/GenBank/DDBJ whole genome shotgun (WGS) entry which is preliminary data.</text>
</comment>
<accession>A0A8S9IDA6</accession>
<dbReference type="PANTHER" id="PTHR23405">
    <property type="entry name" value="MAINTENANCE OF KILLER 16 MAK16 PROTEIN-RELATED"/>
    <property type="match status" value="1"/>
</dbReference>
<name>A0A8S9IDA6_BRACR</name>
<organism evidence="5 6">
    <name type="scientific">Brassica cretica</name>
    <name type="common">Mustard</name>
    <dbReference type="NCBI Taxonomy" id="69181"/>
    <lineage>
        <taxon>Eukaryota</taxon>
        <taxon>Viridiplantae</taxon>
        <taxon>Streptophyta</taxon>
        <taxon>Embryophyta</taxon>
        <taxon>Tracheophyta</taxon>
        <taxon>Spermatophyta</taxon>
        <taxon>Magnoliopsida</taxon>
        <taxon>eudicotyledons</taxon>
        <taxon>Gunneridae</taxon>
        <taxon>Pentapetalae</taxon>
        <taxon>rosids</taxon>
        <taxon>malvids</taxon>
        <taxon>Brassicales</taxon>
        <taxon>Brassicaceae</taxon>
        <taxon>Brassiceae</taxon>
        <taxon>Brassica</taxon>
    </lineage>
</organism>
<dbReference type="GO" id="GO:0030687">
    <property type="term" value="C:preribosome, large subunit precursor"/>
    <property type="evidence" value="ECO:0007669"/>
    <property type="project" value="TreeGrafter"/>
</dbReference>
<dbReference type="GO" id="GO:0000460">
    <property type="term" value="P:maturation of 5.8S rRNA"/>
    <property type="evidence" value="ECO:0007669"/>
    <property type="project" value="TreeGrafter"/>
</dbReference>
<evidence type="ECO:0000313" key="5">
    <source>
        <dbReference type="EMBL" id="KAF2567679.1"/>
    </source>
</evidence>
<reference evidence="5" key="1">
    <citation type="submission" date="2019-12" db="EMBL/GenBank/DDBJ databases">
        <title>Genome sequencing and annotation of Brassica cretica.</title>
        <authorList>
            <person name="Studholme D.J."/>
            <person name="Sarris P.F."/>
        </authorList>
    </citation>
    <scope>NUCLEOTIDE SEQUENCE</scope>
    <source>
        <strain evidence="5">PFS-001/15</strain>
        <tissue evidence="5">Leaf</tissue>
    </source>
</reference>
<proteinExistence type="predicted"/>
<gene>
    <name evidence="5" type="ORF">F2Q68_00026311</name>
</gene>
<dbReference type="Proteomes" id="UP000712281">
    <property type="component" value="Unassembled WGS sequence"/>
</dbReference>